<evidence type="ECO:0000313" key="3">
    <source>
        <dbReference type="Proteomes" id="UP000468717"/>
    </source>
</evidence>
<dbReference type="InterPro" id="IPR051531">
    <property type="entry name" value="N-acetyltransferase"/>
</dbReference>
<comment type="caution">
    <text evidence="2">The sequence shown here is derived from an EMBL/GenBank/DDBJ whole genome shotgun (WGS) entry which is preliminary data.</text>
</comment>
<dbReference type="PANTHER" id="PTHR43792:SF1">
    <property type="entry name" value="N-ACETYLTRANSFERASE DOMAIN-CONTAINING PROTEIN"/>
    <property type="match status" value="1"/>
</dbReference>
<dbReference type="Gene3D" id="3.40.630.30">
    <property type="match status" value="1"/>
</dbReference>
<feature type="domain" description="N-acetyltransferase" evidence="1">
    <location>
        <begin position="12"/>
        <end position="180"/>
    </location>
</feature>
<dbReference type="InterPro" id="IPR000182">
    <property type="entry name" value="GNAT_dom"/>
</dbReference>
<dbReference type="PROSITE" id="PS51186">
    <property type="entry name" value="GNAT"/>
    <property type="match status" value="1"/>
</dbReference>
<gene>
    <name evidence="2" type="ORF">GCN75_09300</name>
</gene>
<evidence type="ECO:0000259" key="1">
    <source>
        <dbReference type="PROSITE" id="PS51186"/>
    </source>
</evidence>
<organism evidence="2 3">
    <name type="scientific">Janthinobacterium violaceinigrum</name>
    <dbReference type="NCBI Taxonomy" id="2654252"/>
    <lineage>
        <taxon>Bacteria</taxon>
        <taxon>Pseudomonadati</taxon>
        <taxon>Pseudomonadota</taxon>
        <taxon>Betaproteobacteria</taxon>
        <taxon>Burkholderiales</taxon>
        <taxon>Oxalobacteraceae</taxon>
        <taxon>Janthinobacterium</taxon>
    </lineage>
</organism>
<dbReference type="PANTHER" id="PTHR43792">
    <property type="entry name" value="GNAT FAMILY, PUTATIVE (AFU_ORTHOLOGUE AFUA_3G00765)-RELATED-RELATED"/>
    <property type="match status" value="1"/>
</dbReference>
<keyword evidence="3" id="KW-1185">Reference proteome</keyword>
<dbReference type="SUPFAM" id="SSF55729">
    <property type="entry name" value="Acyl-CoA N-acyltransferases (Nat)"/>
    <property type="match status" value="1"/>
</dbReference>
<keyword evidence="2" id="KW-0808">Transferase</keyword>
<accession>A0A6I1I2V1</accession>
<dbReference type="AlphaFoldDB" id="A0A6I1I2V1"/>
<dbReference type="GO" id="GO:0016747">
    <property type="term" value="F:acyltransferase activity, transferring groups other than amino-acyl groups"/>
    <property type="evidence" value="ECO:0007669"/>
    <property type="project" value="InterPro"/>
</dbReference>
<dbReference type="Proteomes" id="UP000468717">
    <property type="component" value="Unassembled WGS sequence"/>
</dbReference>
<reference evidence="2 3" key="1">
    <citation type="submission" date="2019-10" db="EMBL/GenBank/DDBJ databases">
        <title>Three novel species isolated from a subtropical stream in China.</title>
        <authorList>
            <person name="Lu H."/>
        </authorList>
    </citation>
    <scope>NUCLEOTIDE SEQUENCE [LARGE SCALE GENOMIC DNA]</scope>
    <source>
        <strain evidence="2 3">FT13W</strain>
    </source>
</reference>
<protein>
    <submittedName>
        <fullName evidence="2">GNAT family N-acetyltransferase</fullName>
    </submittedName>
</protein>
<name>A0A6I1I2V1_9BURK</name>
<evidence type="ECO:0000313" key="2">
    <source>
        <dbReference type="EMBL" id="KAB8065193.1"/>
    </source>
</evidence>
<dbReference type="Pfam" id="PF13302">
    <property type="entry name" value="Acetyltransf_3"/>
    <property type="match status" value="1"/>
</dbReference>
<dbReference type="EMBL" id="WFLI01000008">
    <property type="protein sequence ID" value="KAB8065193.1"/>
    <property type="molecule type" value="Genomic_DNA"/>
</dbReference>
<dbReference type="RefSeq" id="WP_152282275.1">
    <property type="nucleotide sequence ID" value="NZ_WFLI01000008.1"/>
</dbReference>
<proteinExistence type="predicted"/>
<sequence length="190" mass="21423">MQQIIELTTPRLLLRQWRDSDLLPFAELNGDHRVMACFPATLSREASDAMAQRCRSLIAERGWGLWAVSLRDNDAFIGMTGLHIPTVQLPCSPCVEIGWRLAFEHWGKGYAQEAAQAALQAGFVRWHLPEIVSFTALPNVRSSALMARLGMHRDAATFEHPALPPGHRLRTHCLYRLTRAEWCAREGITP</sequence>
<dbReference type="InterPro" id="IPR016181">
    <property type="entry name" value="Acyl_CoA_acyltransferase"/>
</dbReference>